<accession>A0A378XW94</accession>
<reference evidence="2 3" key="1">
    <citation type="submission" date="2018-06" db="EMBL/GenBank/DDBJ databases">
        <authorList>
            <consortium name="Pathogen Informatics"/>
            <person name="Doyle S."/>
        </authorList>
    </citation>
    <scope>NUCLEOTIDE SEQUENCE [LARGE SCALE GENOMIC DNA]</scope>
    <source>
        <strain evidence="2 3">NCTC10343</strain>
    </source>
</reference>
<gene>
    <name evidence="2" type="primary">fusAA_2</name>
    <name evidence="2" type="ORF">NCTC10343_01162</name>
</gene>
<evidence type="ECO:0000313" key="2">
    <source>
        <dbReference type="EMBL" id="SUA67073.1"/>
    </source>
</evidence>
<evidence type="ECO:0000313" key="3">
    <source>
        <dbReference type="Proteomes" id="UP000254400"/>
    </source>
</evidence>
<dbReference type="GO" id="GO:0008881">
    <property type="term" value="F:glutamate racemase activity"/>
    <property type="evidence" value="ECO:0007669"/>
    <property type="project" value="UniProtKB-EC"/>
</dbReference>
<dbReference type="EMBL" id="UGSC01000001">
    <property type="protein sequence ID" value="SUA67073.1"/>
    <property type="molecule type" value="Genomic_DNA"/>
</dbReference>
<feature type="domain" description="Condensation" evidence="1">
    <location>
        <begin position="12"/>
        <end position="447"/>
    </location>
</feature>
<dbReference type="CDD" id="cd19543">
    <property type="entry name" value="DCL_NRPS"/>
    <property type="match status" value="1"/>
</dbReference>
<proteinExistence type="predicted"/>
<dbReference type="GO" id="GO:0008610">
    <property type="term" value="P:lipid biosynthetic process"/>
    <property type="evidence" value="ECO:0007669"/>
    <property type="project" value="UniProtKB-ARBA"/>
</dbReference>
<dbReference type="Gene3D" id="3.30.559.10">
    <property type="entry name" value="Chloramphenicol acetyltransferase-like domain"/>
    <property type="match status" value="1"/>
</dbReference>
<dbReference type="Pfam" id="PF00668">
    <property type="entry name" value="Condensation"/>
    <property type="match status" value="1"/>
</dbReference>
<sequence length="468" mass="53498">MSHRPLNKTRVEDVIGLTPMQEGMLYHYLRDKDTGAYFEQYSYTLRGQLDLSVCCEAWKWTVQQHEVLRSVFRWEKIQNPVQIILKGRVLSFAFHDLTEMAEMEQEVVLQELREADRAVGFDLSEGPLLRITVFRLTHDRHIMMVSNHHIVMDGWSNGIVLGEFIHAYHTLRAGREPEQISKPRFREYVKWLGKQDKSGSKAFWQAYLAGYEAQPLYLLNTTSAPKISDTACELYILPPDLVSELEAVAKEESVTIGTLFTAAWGVLLQRVSGRQDVLFGTTVSGRSSSLPGIERMVGLLMNTVPMRLQSGNSDTLQQALLDVQQASIARQPYETTPLVDIQSYGNFRSTEPLFDTLLVIENYPLEINRQSELTLESFAGHSVTDYSLLVSIHQMEQTAIQMLYQPSTYETSIIELLCERYVALLRLMVTERDCAIQDIHSLTEMEKGLQEVWAIEFDYSPDTLKRGV</sequence>
<evidence type="ECO:0000259" key="1">
    <source>
        <dbReference type="Pfam" id="PF00668"/>
    </source>
</evidence>
<dbReference type="RefSeq" id="WP_019686383.1">
    <property type="nucleotide sequence ID" value="NZ_CP036496.1"/>
</dbReference>
<dbReference type="InterPro" id="IPR001242">
    <property type="entry name" value="Condensation_dom"/>
</dbReference>
<name>A0A378XW94_PAEPO</name>
<dbReference type="SUPFAM" id="SSF52777">
    <property type="entry name" value="CoA-dependent acyltransferases"/>
    <property type="match status" value="2"/>
</dbReference>
<dbReference type="EC" id="5.1.1.3" evidence="2"/>
<dbReference type="GeneID" id="93349961"/>
<dbReference type="PANTHER" id="PTHR45398:SF1">
    <property type="entry name" value="ENZYME, PUTATIVE (JCVI)-RELATED"/>
    <property type="match status" value="1"/>
</dbReference>
<dbReference type="AlphaFoldDB" id="A0A378XW94"/>
<protein>
    <submittedName>
        <fullName evidence="2">Non-ribosomal peptide synthetase FusAA</fullName>
        <ecNumber evidence="2">5.1.1.3</ecNumber>
    </submittedName>
</protein>
<dbReference type="Proteomes" id="UP000254400">
    <property type="component" value="Unassembled WGS sequence"/>
</dbReference>
<dbReference type="PANTHER" id="PTHR45398">
    <property type="match status" value="1"/>
</dbReference>
<keyword evidence="2" id="KW-0413">Isomerase</keyword>
<dbReference type="Gene3D" id="3.30.559.30">
    <property type="entry name" value="Nonribosomal peptide synthetase, condensation domain"/>
    <property type="match status" value="1"/>
</dbReference>
<dbReference type="InterPro" id="IPR023213">
    <property type="entry name" value="CAT-like_dom_sf"/>
</dbReference>
<organism evidence="2 3">
    <name type="scientific">Paenibacillus polymyxa</name>
    <name type="common">Bacillus polymyxa</name>
    <dbReference type="NCBI Taxonomy" id="1406"/>
    <lineage>
        <taxon>Bacteria</taxon>
        <taxon>Bacillati</taxon>
        <taxon>Bacillota</taxon>
        <taxon>Bacilli</taxon>
        <taxon>Bacillales</taxon>
        <taxon>Paenibacillaceae</taxon>
        <taxon>Paenibacillus</taxon>
    </lineage>
</organism>